<proteinExistence type="predicted"/>
<reference evidence="2" key="1">
    <citation type="submission" date="2022-08" db="EMBL/GenBank/DDBJ databases">
        <title>A Global Phylogenomic Analysis of the Shiitake Genus Lentinula.</title>
        <authorList>
            <consortium name="DOE Joint Genome Institute"/>
            <person name="Sierra-Patev S."/>
            <person name="Min B."/>
            <person name="Naranjo-Ortiz M."/>
            <person name="Looney B."/>
            <person name="Konkel Z."/>
            <person name="Slot J.C."/>
            <person name="Sakamoto Y."/>
            <person name="Steenwyk J.L."/>
            <person name="Rokas A."/>
            <person name="Carro J."/>
            <person name="Camarero S."/>
            <person name="Ferreira P."/>
            <person name="Molpeceres G."/>
            <person name="Ruiz-Duenas F.J."/>
            <person name="Serrano A."/>
            <person name="Henrissat B."/>
            <person name="Drula E."/>
            <person name="Hughes K.W."/>
            <person name="Mata J.L."/>
            <person name="Ishikawa N.K."/>
            <person name="Vargas-Isla R."/>
            <person name="Ushijima S."/>
            <person name="Smith C.A."/>
            <person name="Ahrendt S."/>
            <person name="Andreopoulos W."/>
            <person name="He G."/>
            <person name="Labutti K."/>
            <person name="Lipzen A."/>
            <person name="Ng V."/>
            <person name="Riley R."/>
            <person name="Sandor L."/>
            <person name="Barry K."/>
            <person name="Martinez A.T."/>
            <person name="Xiao Y."/>
            <person name="Gibbons J.G."/>
            <person name="Terashima K."/>
            <person name="Grigoriev I.V."/>
            <person name="Hibbett D.S."/>
        </authorList>
    </citation>
    <scope>NUCLEOTIDE SEQUENCE</scope>
    <source>
        <strain evidence="2">RHP3577 ss4</strain>
    </source>
</reference>
<dbReference type="EMBL" id="JANVFT010000019">
    <property type="protein sequence ID" value="KAJ4497711.1"/>
    <property type="molecule type" value="Genomic_DNA"/>
</dbReference>
<feature type="compositionally biased region" description="Low complexity" evidence="1">
    <location>
        <begin position="956"/>
        <end position="967"/>
    </location>
</feature>
<organism evidence="2 3">
    <name type="scientific">Lentinula lateritia</name>
    <dbReference type="NCBI Taxonomy" id="40482"/>
    <lineage>
        <taxon>Eukaryota</taxon>
        <taxon>Fungi</taxon>
        <taxon>Dikarya</taxon>
        <taxon>Basidiomycota</taxon>
        <taxon>Agaricomycotina</taxon>
        <taxon>Agaricomycetes</taxon>
        <taxon>Agaricomycetidae</taxon>
        <taxon>Agaricales</taxon>
        <taxon>Marasmiineae</taxon>
        <taxon>Omphalotaceae</taxon>
        <taxon>Lentinula</taxon>
    </lineage>
</organism>
<feature type="region of interest" description="Disordered" evidence="1">
    <location>
        <begin position="938"/>
        <end position="968"/>
    </location>
</feature>
<feature type="compositionally biased region" description="Polar residues" evidence="1">
    <location>
        <begin position="139"/>
        <end position="162"/>
    </location>
</feature>
<feature type="region of interest" description="Disordered" evidence="1">
    <location>
        <begin position="388"/>
        <end position="424"/>
    </location>
</feature>
<keyword evidence="3" id="KW-1185">Reference proteome</keyword>
<name>A0ABQ8VP90_9AGAR</name>
<evidence type="ECO:0000313" key="3">
    <source>
        <dbReference type="Proteomes" id="UP001150217"/>
    </source>
</evidence>
<feature type="region of interest" description="Disordered" evidence="1">
    <location>
        <begin position="1"/>
        <end position="25"/>
    </location>
</feature>
<evidence type="ECO:0000256" key="1">
    <source>
        <dbReference type="SAM" id="MobiDB-lite"/>
    </source>
</evidence>
<feature type="compositionally biased region" description="Basic residues" evidence="1">
    <location>
        <begin position="507"/>
        <end position="516"/>
    </location>
</feature>
<feature type="compositionally biased region" description="Low complexity" evidence="1">
    <location>
        <begin position="517"/>
        <end position="529"/>
    </location>
</feature>
<feature type="region of interest" description="Disordered" evidence="1">
    <location>
        <begin position="332"/>
        <end position="365"/>
    </location>
</feature>
<feature type="compositionally biased region" description="Basic and acidic residues" evidence="1">
    <location>
        <begin position="332"/>
        <end position="347"/>
    </location>
</feature>
<feature type="compositionally biased region" description="Polar residues" evidence="1">
    <location>
        <begin position="407"/>
        <end position="418"/>
    </location>
</feature>
<dbReference type="Proteomes" id="UP001150217">
    <property type="component" value="Unassembled WGS sequence"/>
</dbReference>
<protein>
    <submittedName>
        <fullName evidence="2">Uncharacterized protein</fullName>
    </submittedName>
</protein>
<sequence>MQRRGRSRQVSHAALARRASEERARQRRALLEKLTTTTGLLVEEMGSSATLELEQPSLEAAVERYSSPSLRLPPEVAGSSSNSKCHYSPVRHSNIIDLTGPEFEFSSQFELHFQELDLSSPMLNSEIYTYPPSVPPSPITSAAVTPDTSESQTSDSYFSLSSLEERSSPTPLTLLDQLHTAYALDDLPLAKILLLKITQDVQDITSRTDPRLDAVKAEDFDVAFLPEGGLMTPEDEARLFERQEKEQKRLQKVAQEAQEEANRYREKVERERLEQEEKVRVEKEERERVERERAWEGWVEGVWESAKKEMEVMKEIRELARRCQEDVERACQEQRRQDQRRRVNADRRRTHTAKGSVSTPLPRISYAHLPTTRLDSLPPSQTELLYTLPNIPKHSTQRRRLTRTKDGSSCSATSTPSHPLSLRKTIVPSSSPFLALESFSESSTASSSLDLDASQKYPSTVSVQEVLAAMRGELFPEFLQPEKRDSSQHTLHGRTKSDDFDLGGLRQRSKTPHHGLKANSTSSSNSALTHKQKRNEALLSGLLSTSNDQLGMDRLCNRRKGKASDVIRMKRMTSLRMNTSASVTSATSAKSVCAACSENLMSPSTMSSGISRSGSWLSFMSSSSISSTSTVLTTPSASTSGSSPPIQPLIRTGSVFSTWLKGVASQSSPTPADQCTCEHLGVSRTYTASRGIECRLIPVGKDESPLPLDLLDVTVSPSPTLTHTESLAAIAQSDMASGKSTHVMASPTGSKSLLRSVTNFLDVAKSFQSAYMHAAMFATLATVPNVSLYGSDWDREYKHQQGRKQSNAVGEHGGSKVKRKLQPVGCRVGTNEVSLFTSAIKKSSQQPIDADAGQPVTVPSGFRPRITPIELFPADDSVQYIPMVPRKLYNGEHPPRTVLPNPLPFPIHFKPQRSLTGSPIRRWSLELLQTQARSFKRRPVSPLRYGPNGFRRSSRKSTSPPSSTTQPVLRPRFVGNPVYLRLKALQNCTGIPVTDSQILELHEEGVSIKGGILGSGKEKVLGTAFEDVGRSRLGIDLLHEPTLQHRVTLPINSPIPWWHPRNDIDNVQLRWEDGSVRRGRSVIKG</sequence>
<evidence type="ECO:0000313" key="2">
    <source>
        <dbReference type="EMBL" id="KAJ4497711.1"/>
    </source>
</evidence>
<accession>A0ABQ8VP90</accession>
<feature type="region of interest" description="Disordered" evidence="1">
    <location>
        <begin position="800"/>
        <end position="822"/>
    </location>
</feature>
<comment type="caution">
    <text evidence="2">The sequence shown here is derived from an EMBL/GenBank/DDBJ whole genome shotgun (WGS) entry which is preliminary data.</text>
</comment>
<feature type="region of interest" description="Disordered" evidence="1">
    <location>
        <begin position="478"/>
        <end position="532"/>
    </location>
</feature>
<feature type="region of interest" description="Disordered" evidence="1">
    <location>
        <begin position="134"/>
        <end position="162"/>
    </location>
</feature>
<gene>
    <name evidence="2" type="ORF">C8R41DRAFT_820774</name>
</gene>